<keyword evidence="5" id="KW-1161">Viral attachment to host cell</keyword>
<keyword evidence="6" id="KW-1040">Host Golgi apparatus</keyword>
<dbReference type="GeneID" id="940267"/>
<dbReference type="KEGG" id="vg:940267"/>
<feature type="domain" description="Herpesvirus glycoprotein B ectodomain C-terminal" evidence="18">
    <location>
        <begin position="493"/>
        <end position="712"/>
    </location>
</feature>
<dbReference type="EMBL" id="AF232689">
    <property type="protein sequence ID" value="AAC56432.1"/>
    <property type="molecule type" value="Genomic_DNA"/>
</dbReference>
<evidence type="ECO:0000256" key="4">
    <source>
        <dbReference type="ARBA" id="ARBA00022729"/>
    </source>
</evidence>
<evidence type="ECO:0000256" key="8">
    <source>
        <dbReference type="ARBA" id="ARBA00022870"/>
    </source>
</evidence>
<evidence type="ECO:0000256" key="13">
    <source>
        <dbReference type="ARBA" id="ARBA00023157"/>
    </source>
</evidence>
<reference evidence="21 22" key="3">
    <citation type="journal article" date="1997" name="J. Gen. Virol.">
        <title>Cloning and functional characterization of the origin of lytic-phase DNA replication of rat cytomegalovirus.</title>
        <authorList>
            <person name="Vink C."/>
            <person name="Beuken E."/>
            <person name="Bruggeman C.A."/>
        </authorList>
    </citation>
    <scope>NUCLEOTIDE SEQUENCE [LARGE SCALE GENOMIC DNA]</scope>
    <source>
        <strain evidence="21 22">Maastricht</strain>
    </source>
</reference>
<feature type="domain" description="Herpesvirus Glycoprotein B PH-like" evidence="20">
    <location>
        <begin position="356"/>
        <end position="454"/>
    </location>
</feature>
<evidence type="ECO:0000259" key="20">
    <source>
        <dbReference type="Pfam" id="PF17417"/>
    </source>
</evidence>
<dbReference type="Gene3D" id="1.20.5.1890">
    <property type="match status" value="1"/>
</dbReference>
<evidence type="ECO:0000256" key="14">
    <source>
        <dbReference type="ARBA" id="ARBA00023180"/>
    </source>
</evidence>
<keyword evidence="4" id="KW-0732">Signal</keyword>
<accession>Q85427</accession>
<dbReference type="GO" id="GO:0019062">
    <property type="term" value="P:virion attachment to host cell"/>
    <property type="evidence" value="ECO:0007669"/>
    <property type="project" value="UniProtKB-KW"/>
</dbReference>
<keyword evidence="13" id="KW-1015">Disulfide bond</keyword>
<keyword evidence="12 17" id="KW-0472">Membrane</keyword>
<evidence type="ECO:0000256" key="5">
    <source>
        <dbReference type="ARBA" id="ARBA00022804"/>
    </source>
</evidence>
<dbReference type="InterPro" id="IPR035381">
    <property type="entry name" value="Glycoprot_B_PH2"/>
</dbReference>
<keyword evidence="14" id="KW-0325">Glycoprotein</keyword>
<evidence type="ECO:0000256" key="3">
    <source>
        <dbReference type="ARBA" id="ARBA00022692"/>
    </source>
</evidence>
<keyword evidence="11" id="KW-1039">Host endosome</keyword>
<evidence type="ECO:0000256" key="6">
    <source>
        <dbReference type="ARBA" id="ARBA00022812"/>
    </source>
</evidence>
<evidence type="ECO:0000313" key="22">
    <source>
        <dbReference type="Proteomes" id="UP000008288"/>
    </source>
</evidence>
<reference evidence="21 22" key="10">
    <citation type="journal article" date="2000" name="Virus Res.">
        <title>Rat cytomegalovirus R89 is a highly conserved gene which expresses a spliced transcript.</title>
        <authorList>
            <person name="Gruijthuijsen Y.K."/>
            <person name="Beuken E."/>
            <person name="Bruggeman C.A."/>
            <person name="Vink C."/>
        </authorList>
    </citation>
    <scope>NUCLEOTIDE SEQUENCE [LARGE SCALE GENOMIC DNA]</scope>
    <source>
        <strain evidence="21 22">Maastricht</strain>
    </source>
</reference>
<keyword evidence="22" id="KW-1185">Reference proteome</keyword>
<reference evidence="21 22" key="1">
    <citation type="journal article" date="1996" name="J. Gen. Virol.">
        <title>Cloning and sequence analysis of the genes encoding DNA polymerase, glycoprotein B, ICP18.5 and major DNA-binding protein of rat cytomegalovirus.</title>
        <authorList>
            <person name="Beuken E."/>
            <person name="Slobbe R."/>
            <person name="Bruggeman C.A."/>
            <person name="Vink C."/>
        </authorList>
    </citation>
    <scope>NUCLEOTIDE SEQUENCE [LARGE SCALE GENOMIC DNA]</scope>
    <source>
        <strain evidence="21 22">Maastricht</strain>
    </source>
</reference>
<proteinExistence type="inferred from homology"/>
<reference evidence="21 22" key="8">
    <citation type="journal article" date="2000" name="J. Virol.">
        <title>The r144 major histocompatibility complex class I-like gene of rat cytomegalovirus is dispensable for both acute and long-term infection in the immunocompromised host.</title>
        <authorList>
            <person name="Beisser P.S."/>
            <person name="Kloover J.S."/>
            <person name="Grauls G.E."/>
            <person name="Blok M.J."/>
            <person name="Bruggeman C.A."/>
            <person name="Vink C."/>
        </authorList>
    </citation>
    <scope>NUCLEOTIDE SEQUENCE [LARGE SCALE GENOMIC DNA]</scope>
    <source>
        <strain evidence="21 22">Maastricht</strain>
    </source>
</reference>
<dbReference type="Proteomes" id="UP000008288">
    <property type="component" value="Segment"/>
</dbReference>
<dbReference type="SUPFAM" id="SSF161008">
    <property type="entry name" value="Viral glycoprotein ectodomain-like"/>
    <property type="match status" value="1"/>
</dbReference>
<dbReference type="InterPro" id="IPR000234">
    <property type="entry name" value="Herpes_Glycoprot_B"/>
</dbReference>
<feature type="transmembrane region" description="Helical" evidence="17">
    <location>
        <begin position="769"/>
        <end position="789"/>
    </location>
</feature>
<evidence type="ECO:0000256" key="2">
    <source>
        <dbReference type="ARBA" id="ARBA00022581"/>
    </source>
</evidence>
<dbReference type="InterPro" id="IPR055341">
    <property type="entry name" value="Glycoprotein_B_ecto_C"/>
</dbReference>
<evidence type="ECO:0000256" key="7">
    <source>
        <dbReference type="ARBA" id="ARBA00022844"/>
    </source>
</evidence>
<reference evidence="21 22" key="9">
    <citation type="journal article" date="2000" name="J. Virol.">
        <title>Complete DNA sequence of the rat cytomegalovirus genome.</title>
        <authorList>
            <person name="Vink C."/>
            <person name="Beuken E."/>
            <person name="Bruggeman C.A."/>
        </authorList>
    </citation>
    <scope>NUCLEOTIDE SEQUENCE [LARGE SCALE GENOMIC DNA]</scope>
    <source>
        <strain evidence="21 22">Maastricht</strain>
    </source>
</reference>
<dbReference type="Pfam" id="PF00606">
    <property type="entry name" value="Glycoprotein_B"/>
    <property type="match status" value="1"/>
</dbReference>
<gene>
    <name evidence="21" type="primary">R55</name>
</gene>
<reference evidence="21 22" key="5">
    <citation type="journal article" date="1998" name="Virology">
        <title>The Maastricht strain and England strain of rat cytomegalovirus represent different betaherpesvirus species rather than strains.</title>
        <authorList>
            <person name="Beisser P.S."/>
            <person name="Kaptein S.J."/>
            <person name="Beuken E."/>
            <person name="Bruggeman C.A."/>
            <person name="Vink C."/>
        </authorList>
    </citation>
    <scope>NUCLEOTIDE SEQUENCE [LARGE SCALE GENOMIC DNA]</scope>
    <source>
        <strain evidence="21 22">Maastricht</strain>
    </source>
</reference>
<dbReference type="RefSeq" id="NP_064161.1">
    <property type="nucleotide sequence ID" value="NC_002512.2"/>
</dbReference>
<feature type="region of interest" description="Disordered" evidence="16">
    <location>
        <begin position="32"/>
        <end position="80"/>
    </location>
</feature>
<feature type="compositionally biased region" description="Basic residues" evidence="16">
    <location>
        <begin position="62"/>
        <end position="71"/>
    </location>
</feature>
<keyword evidence="2" id="KW-0945">Host-virus interaction</keyword>
<feature type="compositionally biased region" description="Low complexity" evidence="16">
    <location>
        <begin position="32"/>
        <end position="54"/>
    </location>
</feature>
<dbReference type="InterPro" id="IPR038631">
    <property type="entry name" value="Glycoprot_B_PH2_sf"/>
</dbReference>
<organismHost>
    <name type="scientific">Rattus</name>
    <name type="common">rats</name>
    <dbReference type="NCBI Taxonomy" id="10114"/>
</organismHost>
<evidence type="ECO:0000259" key="18">
    <source>
        <dbReference type="Pfam" id="PF00606"/>
    </source>
</evidence>
<evidence type="ECO:0000256" key="9">
    <source>
        <dbReference type="ARBA" id="ARBA00022879"/>
    </source>
</evidence>
<feature type="domain" description="Herpesvirus Glycoprotein B PH-like" evidence="19">
    <location>
        <begin position="146"/>
        <end position="354"/>
    </location>
</feature>
<evidence type="ECO:0000313" key="21">
    <source>
        <dbReference type="EMBL" id="AAC56432.1"/>
    </source>
</evidence>
<keyword evidence="8" id="KW-1043">Host membrane</keyword>
<keyword evidence="10 17" id="KW-1133">Transmembrane helix</keyword>
<keyword evidence="7" id="KW-0946">Virion</keyword>
<reference evidence="21 22" key="2">
    <citation type="journal article" date="1996" name="J. Virol.">
        <title>Structure of the rat cytomegalovirus genome termini.</title>
        <authorList>
            <person name="Vink C."/>
            <person name="Beuken E."/>
            <person name="Bruggeman C.A."/>
        </authorList>
    </citation>
    <scope>NUCLEOTIDE SEQUENCE [LARGE SCALE GENOMIC DNA]</scope>
    <source>
        <strain evidence="21 22">Maastricht</strain>
    </source>
</reference>
<dbReference type="Pfam" id="PF17417">
    <property type="entry name" value="Glycoprot_B_PH2"/>
    <property type="match status" value="1"/>
</dbReference>
<evidence type="ECO:0000256" key="1">
    <source>
        <dbReference type="ARBA" id="ARBA00022511"/>
    </source>
</evidence>
<dbReference type="Gene3D" id="2.30.29.100">
    <property type="match status" value="1"/>
</dbReference>
<protein>
    <submittedName>
        <fullName evidence="21">PR55</fullName>
    </submittedName>
</protein>
<evidence type="ECO:0000259" key="19">
    <source>
        <dbReference type="Pfam" id="PF17416"/>
    </source>
</evidence>
<dbReference type="OrthoDB" id="1372at10239"/>
<dbReference type="GO" id="GO:0019031">
    <property type="term" value="C:viral envelope"/>
    <property type="evidence" value="ECO:0007669"/>
    <property type="project" value="UniProtKB-KW"/>
</dbReference>
<evidence type="ECO:0000256" key="16">
    <source>
        <dbReference type="SAM" id="MobiDB-lite"/>
    </source>
</evidence>
<reference evidence="21 22" key="7">
    <citation type="journal article" date="1999" name="J. Virol.">
        <title>Deletion of the R78 G protein-coupled receptor gene from rat cytomegalovirus results in an attenuated, syncytium-inducing mutant strain.</title>
        <authorList>
            <person name="Beisser P.S."/>
            <person name="Grauls G."/>
            <person name="Bruggeman C.A."/>
            <person name="Vink C."/>
        </authorList>
    </citation>
    <scope>NUCLEOTIDE SEQUENCE [LARGE SCALE GENOMIC DNA]</scope>
    <source>
        <strain evidence="21 22">Maastricht</strain>
    </source>
</reference>
<dbReference type="HAMAP" id="MF_04032">
    <property type="entry name" value="HSV_GB"/>
    <property type="match status" value="1"/>
</dbReference>
<evidence type="ECO:0000256" key="17">
    <source>
        <dbReference type="SAM" id="Phobius"/>
    </source>
</evidence>
<name>Q85427_RCMVM</name>
<evidence type="ECO:0000256" key="12">
    <source>
        <dbReference type="ARBA" id="ARBA00023136"/>
    </source>
</evidence>
<evidence type="ECO:0000256" key="11">
    <source>
        <dbReference type="ARBA" id="ARBA00023046"/>
    </source>
</evidence>
<keyword evidence="3 17" id="KW-0812">Transmembrane</keyword>
<evidence type="ECO:0000256" key="15">
    <source>
        <dbReference type="ARBA" id="ARBA00023296"/>
    </source>
</evidence>
<evidence type="ECO:0000256" key="10">
    <source>
        <dbReference type="ARBA" id="ARBA00022989"/>
    </source>
</evidence>
<dbReference type="Pfam" id="PF17416">
    <property type="entry name" value="Glycoprot_B_PH1"/>
    <property type="match status" value="1"/>
</dbReference>
<keyword evidence="15" id="KW-1160">Virus entry into host cell</keyword>
<dbReference type="InterPro" id="IPR035377">
    <property type="entry name" value="Glycoprot_B_PH1"/>
</dbReference>
<feature type="region of interest" description="Disordered" evidence="16">
    <location>
        <begin position="815"/>
        <end position="858"/>
    </location>
</feature>
<reference evidence="21 22" key="6">
    <citation type="journal article" date="1999" name="J. Gen. Virol.">
        <title>The rat cytomegalovirus R32 gene encodes a virion-associated protein that elicits a strong humoral immune response in infected rats.</title>
        <authorList>
            <person name="Beuken E."/>
            <person name="Grauls G."/>
            <person name="Bruggeman C.A."/>
            <person name="Vink C."/>
        </authorList>
    </citation>
    <scope>NUCLEOTIDE SEQUENCE [LARGE SCALE GENOMIC DNA]</scope>
    <source>
        <strain evidence="21 22">Maastricht</strain>
    </source>
</reference>
<dbReference type="GO" id="GO:0046718">
    <property type="term" value="P:symbiont entry into host cell"/>
    <property type="evidence" value="ECO:0007669"/>
    <property type="project" value="UniProtKB-KW"/>
</dbReference>
<reference evidence="21 22" key="4">
    <citation type="journal article" date="1998" name="J. Virol.">
        <title>The R33 G protein-coupled receptor gene of rat cytomegalovirus plays an essential role in the pathogenesis of viral infection.</title>
        <authorList>
            <person name="Beisser P.S."/>
            <person name="Vink C."/>
            <person name="Van Dam J.G."/>
            <person name="Grauls G."/>
            <person name="Vanherle S.J."/>
            <person name="Bruggeman C.A."/>
        </authorList>
    </citation>
    <scope>NUCLEOTIDE SEQUENCE [LARGE SCALE GENOMIC DNA]</scope>
    <source>
        <strain evidence="21 22">Maastricht</strain>
    </source>
</reference>
<dbReference type="Gene3D" id="2.30.30.1230">
    <property type="match status" value="1"/>
</dbReference>
<keyword evidence="9" id="KW-0261">Viral envelope protein</keyword>
<keyword evidence="1" id="KW-1032">Host cell membrane</keyword>
<organism evidence="21 22">
    <name type="scientific">Rat cytomegalovirus (strain Maastricht)</name>
    <dbReference type="NCBI Taxonomy" id="79700"/>
    <lineage>
        <taxon>Viruses</taxon>
        <taxon>Duplodnaviria</taxon>
        <taxon>Heunggongvirae</taxon>
        <taxon>Peploviricota</taxon>
        <taxon>Herviviricetes</taxon>
        <taxon>Herpesvirales</taxon>
        <taxon>Orthoherpesviridae</taxon>
        <taxon>Betaherpesvirinae</taxon>
        <taxon>Muromegalovirus</taxon>
        <taxon>Muromegalovirus muridbeta2</taxon>
        <taxon>Murid betaherpesvirus 2</taxon>
    </lineage>
</organism>
<dbReference type="Gene3D" id="6.10.250.3280">
    <property type="match status" value="1"/>
</dbReference>
<sequence>MRTAWPTARWCPILCACILSLPCFVPVGVTAEASSPTTPAPETTPAREAGTPTAKAAASVGHTHHHHHNGHHSTVEPASGGPWTTVSPYYDDSQDIPSVSTGKYPYRICMALSTDLVRFGKTIECPAPSPKTPTEEGIMLVYKQDIVAYTFKVITYYKNLQFQRSYAYIWDDYLLGTTVNRLAMPCGEIDQINRNNSCYSTAQRVMGDVYIAYHRDEEENVTMPLIPDDYVSSSSSRFVSTKDAYHRRRKVWMYTESCTINCVVTVTKARSNRPYSFFVLSSGEVVETSPFFNGTNDEPFEEDTANFRVEANYEMVDRFGDWNVSTHRVHRMAFLERPEVTIAWEIQNKSEALCEWKRWQVVVKRAIRTAQNSSYHFVSRSLTATFVTGKHQHNINQTKYVNCILNGTTEELDRVFEEEYNETHVKDGNVEVYQTSGGLLVFWQKIKPKRLHELGEAIWNITGENVTESEGVNNTSRSRRRRDVSSVDDIKMDITYTQLQFTYDILRDYINGALQNILEAWCLDQKRQAEMLRELSKINPSNILSSIYGRPVTAKLAGDVLALSECVPVDQDSVKILKDMRIFVDNKVVNCYARPHVLFKFVNSSKIESGQLGEHNEILLGNHRTERCETPSRKIFITDEVGYEFRDYVFKNVTNLKDIELIDTMIGVSLEPLENTDFQILELYSRGEIRASNVFNLEEIMREYNAQKQSVRFLFTQIIEDTPPYLRGLDDFMQGLGAAGKGIGMVFGAVAGAVGSIASGFVSFLTNPFGTVTIIIIVIAIVLVIYIIFRRQQQAVMRPVEYFFPHAMQVAGKPLGALGGGDDRPPSYEDSTSQGKRGNVTKGGDDAGSGHKKGSGKAYSGEDAAAMLRALQDLEESGRQAAIGVAKKVGRNILDRLRGNSGYQSLPDSDVEDR</sequence>